<accession>A0A2K3L0L9</accession>
<evidence type="ECO:0000313" key="2">
    <source>
        <dbReference type="Proteomes" id="UP000236291"/>
    </source>
</evidence>
<dbReference type="PANTHER" id="PTHR33710">
    <property type="entry name" value="BNAC02G09200D PROTEIN"/>
    <property type="match status" value="1"/>
</dbReference>
<dbReference type="GO" id="GO:0003964">
    <property type="term" value="F:RNA-directed DNA polymerase activity"/>
    <property type="evidence" value="ECO:0007669"/>
    <property type="project" value="UniProtKB-KW"/>
</dbReference>
<reference evidence="1 2" key="1">
    <citation type="journal article" date="2014" name="Am. J. Bot.">
        <title>Genome assembly and annotation for red clover (Trifolium pratense; Fabaceae).</title>
        <authorList>
            <person name="Istvanek J."/>
            <person name="Jaros M."/>
            <person name="Krenek A."/>
            <person name="Repkova J."/>
        </authorList>
    </citation>
    <scope>NUCLEOTIDE SEQUENCE [LARGE SCALE GENOMIC DNA]</scope>
    <source>
        <strain evidence="2">cv. Tatra</strain>
        <tissue evidence="1">Young leaves</tissue>
    </source>
</reference>
<gene>
    <name evidence="1" type="ORF">L195_g027971</name>
</gene>
<keyword evidence="1" id="KW-0695">RNA-directed DNA polymerase</keyword>
<keyword evidence="1" id="KW-0548">Nucleotidyltransferase</keyword>
<protein>
    <submittedName>
        <fullName evidence="1">RNA-directed DNA polymerase (Reverse transcriptase)</fullName>
    </submittedName>
</protein>
<dbReference type="Proteomes" id="UP000236291">
    <property type="component" value="Unassembled WGS sequence"/>
</dbReference>
<reference evidence="1 2" key="2">
    <citation type="journal article" date="2017" name="Front. Plant Sci.">
        <title>Gene Classification and Mining of Molecular Markers Useful in Red Clover (Trifolium pratense) Breeding.</title>
        <authorList>
            <person name="Istvanek J."/>
            <person name="Dluhosova J."/>
            <person name="Dluhos P."/>
            <person name="Patkova L."/>
            <person name="Nedelnik J."/>
            <person name="Repkova J."/>
        </authorList>
    </citation>
    <scope>NUCLEOTIDE SEQUENCE [LARGE SCALE GENOMIC DNA]</scope>
    <source>
        <strain evidence="2">cv. Tatra</strain>
        <tissue evidence="1">Young leaves</tissue>
    </source>
</reference>
<sequence>MLNFMDKCNLVDFGMTGGSFTWNRPCTGNHMIFRKLDRTLVDVPWRMSFPDAYVEVLYPSVLRQLGSLTQTTLILFKRLGENQLTTLLHVFTMSNKTLFVFTRKLLRELQQEYDTIHGQEEIHLYQKVRDDWIKLGDCNTKFFHTKTIIRRKRNRIHGLHLSNATLSLGELNDLSLAPALNEEERQSLCSQVTREKVTQALNQMHPFKAPGHDGF</sequence>
<dbReference type="AlphaFoldDB" id="A0A2K3L0L9"/>
<keyword evidence="1" id="KW-0808">Transferase</keyword>
<comment type="caution">
    <text evidence="1">The sequence shown here is derived from an EMBL/GenBank/DDBJ whole genome shotgun (WGS) entry which is preliminary data.</text>
</comment>
<dbReference type="EMBL" id="ASHM01024188">
    <property type="protein sequence ID" value="PNX72082.1"/>
    <property type="molecule type" value="Genomic_DNA"/>
</dbReference>
<evidence type="ECO:0000313" key="1">
    <source>
        <dbReference type="EMBL" id="PNX72082.1"/>
    </source>
</evidence>
<proteinExistence type="predicted"/>
<organism evidence="1 2">
    <name type="scientific">Trifolium pratense</name>
    <name type="common">Red clover</name>
    <dbReference type="NCBI Taxonomy" id="57577"/>
    <lineage>
        <taxon>Eukaryota</taxon>
        <taxon>Viridiplantae</taxon>
        <taxon>Streptophyta</taxon>
        <taxon>Embryophyta</taxon>
        <taxon>Tracheophyta</taxon>
        <taxon>Spermatophyta</taxon>
        <taxon>Magnoliopsida</taxon>
        <taxon>eudicotyledons</taxon>
        <taxon>Gunneridae</taxon>
        <taxon>Pentapetalae</taxon>
        <taxon>rosids</taxon>
        <taxon>fabids</taxon>
        <taxon>Fabales</taxon>
        <taxon>Fabaceae</taxon>
        <taxon>Papilionoideae</taxon>
        <taxon>50 kb inversion clade</taxon>
        <taxon>NPAAA clade</taxon>
        <taxon>Hologalegina</taxon>
        <taxon>IRL clade</taxon>
        <taxon>Trifolieae</taxon>
        <taxon>Trifolium</taxon>
    </lineage>
</organism>
<dbReference type="ExpressionAtlas" id="A0A2K3L0L9">
    <property type="expression patterns" value="baseline"/>
</dbReference>
<dbReference type="PANTHER" id="PTHR33710:SF62">
    <property type="entry name" value="DUF4283 DOMAIN PROTEIN"/>
    <property type="match status" value="1"/>
</dbReference>
<name>A0A2K3L0L9_TRIPR</name>